<dbReference type="AlphaFoldDB" id="A0A9D4CSU7"/>
<feature type="region of interest" description="Disordered" evidence="1">
    <location>
        <begin position="63"/>
        <end position="117"/>
    </location>
</feature>
<sequence length="117" mass="12971">MDHYRDYRRKPKRFANLKTTDQSRAAPVVGALRCGEADKFERTADVLAAARTTSPRKWRWRVRQAGNAGSKCERTRNPPKRPDCGVPGRARNPEASGTARLVVPRGSKSGDAESLPP</sequence>
<protein>
    <submittedName>
        <fullName evidence="2">Uncharacterized protein</fullName>
    </submittedName>
</protein>
<reference evidence="2" key="2">
    <citation type="submission" date="2020-11" db="EMBL/GenBank/DDBJ databases">
        <authorList>
            <person name="McCartney M.A."/>
            <person name="Auch B."/>
            <person name="Kono T."/>
            <person name="Mallez S."/>
            <person name="Becker A."/>
            <person name="Gohl D.M."/>
            <person name="Silverstein K.A.T."/>
            <person name="Koren S."/>
            <person name="Bechman K.B."/>
            <person name="Herman A."/>
            <person name="Abrahante J.E."/>
            <person name="Garbe J."/>
        </authorList>
    </citation>
    <scope>NUCLEOTIDE SEQUENCE</scope>
    <source>
        <strain evidence="2">Duluth1</strain>
        <tissue evidence="2">Whole animal</tissue>
    </source>
</reference>
<keyword evidence="3" id="KW-1185">Reference proteome</keyword>
<reference evidence="2" key="1">
    <citation type="journal article" date="2019" name="bioRxiv">
        <title>The Genome of the Zebra Mussel, Dreissena polymorpha: A Resource for Invasive Species Research.</title>
        <authorList>
            <person name="McCartney M.A."/>
            <person name="Auch B."/>
            <person name="Kono T."/>
            <person name="Mallez S."/>
            <person name="Zhang Y."/>
            <person name="Obille A."/>
            <person name="Becker A."/>
            <person name="Abrahante J.E."/>
            <person name="Garbe J."/>
            <person name="Badalamenti J.P."/>
            <person name="Herman A."/>
            <person name="Mangelson H."/>
            <person name="Liachko I."/>
            <person name="Sullivan S."/>
            <person name="Sone E.D."/>
            <person name="Koren S."/>
            <person name="Silverstein K.A.T."/>
            <person name="Beckman K.B."/>
            <person name="Gohl D.M."/>
        </authorList>
    </citation>
    <scope>NUCLEOTIDE SEQUENCE</scope>
    <source>
        <strain evidence="2">Duluth1</strain>
        <tissue evidence="2">Whole animal</tissue>
    </source>
</reference>
<proteinExistence type="predicted"/>
<name>A0A9D4CSU7_DREPO</name>
<feature type="region of interest" description="Disordered" evidence="1">
    <location>
        <begin position="1"/>
        <end position="22"/>
    </location>
</feature>
<accession>A0A9D4CSU7</accession>
<dbReference type="EMBL" id="JAIWYP010000012">
    <property type="protein sequence ID" value="KAH3729698.1"/>
    <property type="molecule type" value="Genomic_DNA"/>
</dbReference>
<feature type="compositionally biased region" description="Basic and acidic residues" evidence="1">
    <location>
        <begin position="71"/>
        <end position="83"/>
    </location>
</feature>
<evidence type="ECO:0000313" key="2">
    <source>
        <dbReference type="EMBL" id="KAH3729698.1"/>
    </source>
</evidence>
<feature type="compositionally biased region" description="Basic residues" evidence="1">
    <location>
        <begin position="1"/>
        <end position="15"/>
    </location>
</feature>
<evidence type="ECO:0000256" key="1">
    <source>
        <dbReference type="SAM" id="MobiDB-lite"/>
    </source>
</evidence>
<evidence type="ECO:0000313" key="3">
    <source>
        <dbReference type="Proteomes" id="UP000828390"/>
    </source>
</evidence>
<organism evidence="2 3">
    <name type="scientific">Dreissena polymorpha</name>
    <name type="common">Zebra mussel</name>
    <name type="synonym">Mytilus polymorpha</name>
    <dbReference type="NCBI Taxonomy" id="45954"/>
    <lineage>
        <taxon>Eukaryota</taxon>
        <taxon>Metazoa</taxon>
        <taxon>Spiralia</taxon>
        <taxon>Lophotrochozoa</taxon>
        <taxon>Mollusca</taxon>
        <taxon>Bivalvia</taxon>
        <taxon>Autobranchia</taxon>
        <taxon>Heteroconchia</taxon>
        <taxon>Euheterodonta</taxon>
        <taxon>Imparidentia</taxon>
        <taxon>Neoheterodontei</taxon>
        <taxon>Myida</taxon>
        <taxon>Dreissenoidea</taxon>
        <taxon>Dreissenidae</taxon>
        <taxon>Dreissena</taxon>
    </lineage>
</organism>
<comment type="caution">
    <text evidence="2">The sequence shown here is derived from an EMBL/GenBank/DDBJ whole genome shotgun (WGS) entry which is preliminary data.</text>
</comment>
<dbReference type="Proteomes" id="UP000828390">
    <property type="component" value="Unassembled WGS sequence"/>
</dbReference>
<gene>
    <name evidence="2" type="ORF">DPMN_055676</name>
</gene>